<feature type="compositionally biased region" description="Polar residues" evidence="1">
    <location>
        <begin position="1"/>
        <end position="12"/>
    </location>
</feature>
<sequence>MAITRGTRSCTDPAQPDDEEEESDDESTEEEDAEAEAAEAAEIQKTLKQIAVLVKNVDTLEQVATISQLMTSAKCTKEDVRTLCACNEHADVVGFQKFWPEVIMYRLTDQISTYFLSGQSLRNSVNDLRALDELEVSVGGWVKAALDHRLDKIFNNSGIEYGKGDLESKPAGELLKAFMDGYKARLGFKKWTYNRMKVFRSKIYNVRHGYGESVPESTIGSDSPRLSLLDTPAKELEFRPRPKKVADIVSVKPEEVSQDEEESLDSSTHSEYYNATPLKRQ</sequence>
<evidence type="ECO:0000313" key="3">
    <source>
        <dbReference type="Proteomes" id="UP000469558"/>
    </source>
</evidence>
<comment type="caution">
    <text evidence="2">The sequence shown here is derived from an EMBL/GenBank/DDBJ whole genome shotgun (WGS) entry which is preliminary data.</text>
</comment>
<evidence type="ECO:0000256" key="1">
    <source>
        <dbReference type="SAM" id="MobiDB-lite"/>
    </source>
</evidence>
<feature type="region of interest" description="Disordered" evidence="1">
    <location>
        <begin position="1"/>
        <end position="36"/>
    </location>
</feature>
<feature type="compositionally biased region" description="Acidic residues" evidence="1">
    <location>
        <begin position="15"/>
        <end position="36"/>
    </location>
</feature>
<dbReference type="AlphaFoldDB" id="A0A8T9C0F3"/>
<dbReference type="OrthoDB" id="3558071at2759"/>
<protein>
    <submittedName>
        <fullName evidence="2">Uncharacterized protein</fullName>
    </submittedName>
</protein>
<proteinExistence type="predicted"/>
<dbReference type="EMBL" id="QGMK01001048">
    <property type="protein sequence ID" value="TVY73554.1"/>
    <property type="molecule type" value="Genomic_DNA"/>
</dbReference>
<reference evidence="2 3" key="1">
    <citation type="submission" date="2018-05" db="EMBL/GenBank/DDBJ databases">
        <title>Genome sequencing and assembly of the regulated plant pathogen Lachnellula willkommii and related sister species for the development of diagnostic species identification markers.</title>
        <authorList>
            <person name="Giroux E."/>
            <person name="Bilodeau G."/>
        </authorList>
    </citation>
    <scope>NUCLEOTIDE SEQUENCE [LARGE SCALE GENOMIC DNA]</scope>
    <source>
        <strain evidence="2 3">CBS 268.59</strain>
    </source>
</reference>
<name>A0A8T9C0F3_9HELO</name>
<feature type="region of interest" description="Disordered" evidence="1">
    <location>
        <begin position="247"/>
        <end position="281"/>
    </location>
</feature>
<keyword evidence="3" id="KW-1185">Reference proteome</keyword>
<accession>A0A8T9C0F3</accession>
<organism evidence="2 3">
    <name type="scientific">Lachnellula suecica</name>
    <dbReference type="NCBI Taxonomy" id="602035"/>
    <lineage>
        <taxon>Eukaryota</taxon>
        <taxon>Fungi</taxon>
        <taxon>Dikarya</taxon>
        <taxon>Ascomycota</taxon>
        <taxon>Pezizomycotina</taxon>
        <taxon>Leotiomycetes</taxon>
        <taxon>Helotiales</taxon>
        <taxon>Lachnaceae</taxon>
        <taxon>Lachnellula</taxon>
    </lineage>
</organism>
<gene>
    <name evidence="2" type="ORF">LSUE1_G006061</name>
</gene>
<evidence type="ECO:0000313" key="2">
    <source>
        <dbReference type="EMBL" id="TVY73554.1"/>
    </source>
</evidence>
<dbReference type="Proteomes" id="UP000469558">
    <property type="component" value="Unassembled WGS sequence"/>
</dbReference>